<evidence type="ECO:0000313" key="2">
    <source>
        <dbReference type="EMBL" id="OWM77268.1"/>
    </source>
</evidence>
<keyword evidence="1" id="KW-0732">Signal</keyword>
<evidence type="ECO:0000256" key="1">
    <source>
        <dbReference type="SAM" id="SignalP"/>
    </source>
</evidence>
<dbReference type="Proteomes" id="UP000197138">
    <property type="component" value="Unassembled WGS sequence"/>
</dbReference>
<organism evidence="2 3">
    <name type="scientific">Punica granatum</name>
    <name type="common">Pomegranate</name>
    <dbReference type="NCBI Taxonomy" id="22663"/>
    <lineage>
        <taxon>Eukaryota</taxon>
        <taxon>Viridiplantae</taxon>
        <taxon>Streptophyta</taxon>
        <taxon>Embryophyta</taxon>
        <taxon>Tracheophyta</taxon>
        <taxon>Spermatophyta</taxon>
        <taxon>Magnoliopsida</taxon>
        <taxon>eudicotyledons</taxon>
        <taxon>Gunneridae</taxon>
        <taxon>Pentapetalae</taxon>
        <taxon>rosids</taxon>
        <taxon>malvids</taxon>
        <taxon>Myrtales</taxon>
        <taxon>Lythraceae</taxon>
        <taxon>Punica</taxon>
    </lineage>
</organism>
<dbReference type="AlphaFoldDB" id="A0A218WXG9"/>
<sequence length="79" mass="8664">MKSVLVCLIFFLVLFTTTGDCVVINRTETEEPHTVRSCTAPLQCVEKYCNDACKGFFSAEASGTCIDVDHCSCSFPCAR</sequence>
<proteinExistence type="predicted"/>
<comment type="caution">
    <text evidence="2">The sequence shown here is derived from an EMBL/GenBank/DDBJ whole genome shotgun (WGS) entry which is preliminary data.</text>
</comment>
<reference evidence="3" key="1">
    <citation type="journal article" date="2017" name="Plant J.">
        <title>The pomegranate (Punica granatum L.) genome and the genomics of punicalagin biosynthesis.</title>
        <authorList>
            <person name="Qin G."/>
            <person name="Xu C."/>
            <person name="Ming R."/>
            <person name="Tang H."/>
            <person name="Guyot R."/>
            <person name="Kramer E.M."/>
            <person name="Hu Y."/>
            <person name="Yi X."/>
            <person name="Qi Y."/>
            <person name="Xu X."/>
            <person name="Gao Z."/>
            <person name="Pan H."/>
            <person name="Jian J."/>
            <person name="Tian Y."/>
            <person name="Yue Z."/>
            <person name="Xu Y."/>
        </authorList>
    </citation>
    <scope>NUCLEOTIDE SEQUENCE [LARGE SCALE GENOMIC DNA]</scope>
    <source>
        <strain evidence="3">cv. Dabenzi</strain>
    </source>
</reference>
<dbReference type="EMBL" id="MTKT01002590">
    <property type="protein sequence ID" value="OWM77268.1"/>
    <property type="molecule type" value="Genomic_DNA"/>
</dbReference>
<accession>A0A218WXG9</accession>
<evidence type="ECO:0000313" key="3">
    <source>
        <dbReference type="Proteomes" id="UP000197138"/>
    </source>
</evidence>
<feature type="chain" id="PRO_5012510483" evidence="1">
    <location>
        <begin position="20"/>
        <end position="79"/>
    </location>
</feature>
<gene>
    <name evidence="2" type="ORF">CDL15_Pgr028905</name>
</gene>
<name>A0A218WXG9_PUNGR</name>
<protein>
    <submittedName>
        <fullName evidence="2">Uncharacterized protein</fullName>
    </submittedName>
</protein>
<feature type="signal peptide" evidence="1">
    <location>
        <begin position="1"/>
        <end position="19"/>
    </location>
</feature>